<dbReference type="InterPro" id="IPR000073">
    <property type="entry name" value="AB_hydrolase_1"/>
</dbReference>
<dbReference type="AlphaFoldDB" id="A0AAD7ES81"/>
<keyword evidence="1" id="KW-0732">Signal</keyword>
<evidence type="ECO:0000259" key="2">
    <source>
        <dbReference type="Pfam" id="PF00561"/>
    </source>
</evidence>
<accession>A0AAD7ES81</accession>
<dbReference type="PANTHER" id="PTHR43037">
    <property type="entry name" value="UNNAMED PRODUCT-RELATED"/>
    <property type="match status" value="1"/>
</dbReference>
<evidence type="ECO:0000256" key="1">
    <source>
        <dbReference type="ARBA" id="ARBA00022729"/>
    </source>
</evidence>
<dbReference type="SUPFAM" id="SSF53474">
    <property type="entry name" value="alpha/beta-Hydrolases"/>
    <property type="match status" value="1"/>
</dbReference>
<feature type="domain" description="AB hydrolase-1" evidence="2">
    <location>
        <begin position="366"/>
        <end position="474"/>
    </location>
</feature>
<dbReference type="InterPro" id="IPR029058">
    <property type="entry name" value="AB_hydrolase_fold"/>
</dbReference>
<dbReference type="InterPro" id="IPR050955">
    <property type="entry name" value="Plant_Biomass_Hydrol_Est"/>
</dbReference>
<keyword evidence="4" id="KW-1185">Reference proteome</keyword>
<comment type="caution">
    <text evidence="3">The sequence shown here is derived from an EMBL/GenBank/DDBJ whole genome shotgun (WGS) entry which is preliminary data.</text>
</comment>
<gene>
    <name evidence="3" type="ORF">DFH08DRAFT_959456</name>
</gene>
<dbReference type="Gene3D" id="3.40.50.1820">
    <property type="entry name" value="alpha/beta hydrolase"/>
    <property type="match status" value="1"/>
</dbReference>
<dbReference type="Proteomes" id="UP001218218">
    <property type="component" value="Unassembled WGS sequence"/>
</dbReference>
<proteinExistence type="predicted"/>
<dbReference type="PANTHER" id="PTHR43037:SF4">
    <property type="entry name" value="PEPTIDASE S9 PROLYL OLIGOPEPTIDASE CATALYTIC DOMAIN-CONTAINING PROTEIN"/>
    <property type="match status" value="1"/>
</dbReference>
<evidence type="ECO:0000313" key="4">
    <source>
        <dbReference type="Proteomes" id="UP001218218"/>
    </source>
</evidence>
<name>A0AAD7ES81_9AGAR</name>
<evidence type="ECO:0000313" key="3">
    <source>
        <dbReference type="EMBL" id="KAJ7349298.1"/>
    </source>
</evidence>
<organism evidence="3 4">
    <name type="scientific">Mycena albidolilacea</name>
    <dbReference type="NCBI Taxonomy" id="1033008"/>
    <lineage>
        <taxon>Eukaryota</taxon>
        <taxon>Fungi</taxon>
        <taxon>Dikarya</taxon>
        <taxon>Basidiomycota</taxon>
        <taxon>Agaricomycotina</taxon>
        <taxon>Agaricomycetes</taxon>
        <taxon>Agaricomycetidae</taxon>
        <taxon>Agaricales</taxon>
        <taxon>Marasmiineae</taxon>
        <taxon>Mycenaceae</taxon>
        <taxon>Mycena</taxon>
    </lineage>
</organism>
<dbReference type="EMBL" id="JARIHO010000016">
    <property type="protein sequence ID" value="KAJ7349298.1"/>
    <property type="molecule type" value="Genomic_DNA"/>
</dbReference>
<sequence>MNTQAHFSANSAWRTELSKSWDVLGPFPIHAREQQFLSPSFPINISEPIDFTRSWPSSYADNGRVAWTKTQASPEGDLEVSFPNIRWSDLRATEGWAALQHHALLHTTLTLYPPTTGSNEAPPRLLVQLVQGAYIAIIPSGSEASLEPEWHAGNIYELPRTLPRVIELPTLPTTTSSTTYHVFVSGDYEIRLFGDPPLGTPIQVLKLTIDVEIPKDSAQLEPTQDVLPDFVDGYAFGNAIGLGVRNLGGRWTVTDAVLSSESTGFSVELLRPTTLAPSQTRIVPLRIVQTGKFTDTTLGINLTLTSPDTKKTLSLSAAFPVKHLPAWSAEKLSPITGTRFHAQEMPTAFTAFPPLLENTKDQQPQPPILCLHGAGVDITQSFWIDSLPLQQHSWLVAPSGLTSWGLDWHGPSANDAWGSVDAVVAIVNANPSWHARKLAEGPVVLLGHSNGGQGAWYLASRFPDRVLGLVPASAYIKSQAYVALLLSRSAHFIDPAVRAILESSLTPDDNDLFLSNLVDTPILAIHGGSDENVPVWHSREAVSVIKTWNAEANVTFQEDAGQRHWYPSVLKNNQVQAFLDGVLQTASSRRPRSKTFTLTVAIPAESGSLHGLKIERLSVPGRLGRLTVNVLPDNKLRVVTTNVDRFSIDASLWDDIESLRADSALLEFSPQLRSGVVSFQKEGRKGWKSEVPDQKAPAQASARIQSFLSTDAPFHLVVLDNSSSRDVSMALRIAHDLNAYHRLDAEIILGNEAFQDRLADSSATGNILIIGNTASPSLASLLGKQRTPFRSENNVLTFKDATFDEAGQGILFLHPHPHNATGQILFLLSTDASGLERAGRLFPIRTGVTVPDWLITSSRADETGAAGVLGAGVWGAGWSWNEAMSWLY</sequence>
<dbReference type="Pfam" id="PF00561">
    <property type="entry name" value="Abhydrolase_1"/>
    <property type="match status" value="1"/>
</dbReference>
<reference evidence="3" key="1">
    <citation type="submission" date="2023-03" db="EMBL/GenBank/DDBJ databases">
        <title>Massive genome expansion in bonnet fungi (Mycena s.s.) driven by repeated elements and novel gene families across ecological guilds.</title>
        <authorList>
            <consortium name="Lawrence Berkeley National Laboratory"/>
            <person name="Harder C.B."/>
            <person name="Miyauchi S."/>
            <person name="Viragh M."/>
            <person name="Kuo A."/>
            <person name="Thoen E."/>
            <person name="Andreopoulos B."/>
            <person name="Lu D."/>
            <person name="Skrede I."/>
            <person name="Drula E."/>
            <person name="Henrissat B."/>
            <person name="Morin E."/>
            <person name="Kohler A."/>
            <person name="Barry K."/>
            <person name="LaButti K."/>
            <person name="Morin E."/>
            <person name="Salamov A."/>
            <person name="Lipzen A."/>
            <person name="Mereny Z."/>
            <person name="Hegedus B."/>
            <person name="Baldrian P."/>
            <person name="Stursova M."/>
            <person name="Weitz H."/>
            <person name="Taylor A."/>
            <person name="Grigoriev I.V."/>
            <person name="Nagy L.G."/>
            <person name="Martin F."/>
            <person name="Kauserud H."/>
        </authorList>
    </citation>
    <scope>NUCLEOTIDE SEQUENCE</scope>
    <source>
        <strain evidence="3">CBHHK002</strain>
    </source>
</reference>
<protein>
    <recommendedName>
        <fullName evidence="2">AB hydrolase-1 domain-containing protein</fullName>
    </recommendedName>
</protein>